<dbReference type="EMBL" id="KN818376">
    <property type="protein sequence ID" value="KIL57270.1"/>
    <property type="molecule type" value="Genomic_DNA"/>
</dbReference>
<dbReference type="Proteomes" id="UP000054549">
    <property type="component" value="Unassembled WGS sequence"/>
</dbReference>
<evidence type="ECO:0000313" key="2">
    <source>
        <dbReference type="Proteomes" id="UP000054549"/>
    </source>
</evidence>
<dbReference type="InParanoid" id="A0A0C2S3M1"/>
<sequence length="91" mass="10282">MSSSIAIRKAVKPVDQPTWSRTSRVLRASIGRRIYFTTRCSCACVLFSALRFFTPHELPIPTDNTGSTWGNSFLCQKGVIREHAHMSIRLI</sequence>
<proteinExistence type="predicted"/>
<dbReference type="AlphaFoldDB" id="A0A0C2S3M1"/>
<organism evidence="1 2">
    <name type="scientific">Amanita muscaria (strain Koide BX008)</name>
    <dbReference type="NCBI Taxonomy" id="946122"/>
    <lineage>
        <taxon>Eukaryota</taxon>
        <taxon>Fungi</taxon>
        <taxon>Dikarya</taxon>
        <taxon>Basidiomycota</taxon>
        <taxon>Agaricomycotina</taxon>
        <taxon>Agaricomycetes</taxon>
        <taxon>Agaricomycetidae</taxon>
        <taxon>Agaricales</taxon>
        <taxon>Pluteineae</taxon>
        <taxon>Amanitaceae</taxon>
        <taxon>Amanita</taxon>
    </lineage>
</organism>
<evidence type="ECO:0000313" key="1">
    <source>
        <dbReference type="EMBL" id="KIL57270.1"/>
    </source>
</evidence>
<keyword evidence="2" id="KW-1185">Reference proteome</keyword>
<accession>A0A0C2S3M1</accession>
<dbReference type="HOGENOM" id="CLU_2426544_0_0_1"/>
<gene>
    <name evidence="1" type="ORF">M378DRAFT_171942</name>
</gene>
<protein>
    <submittedName>
        <fullName evidence="1">Uncharacterized protein</fullName>
    </submittedName>
</protein>
<name>A0A0C2S3M1_AMAMK</name>
<reference evidence="1 2" key="1">
    <citation type="submission" date="2014-04" db="EMBL/GenBank/DDBJ databases">
        <title>Evolutionary Origins and Diversification of the Mycorrhizal Mutualists.</title>
        <authorList>
            <consortium name="DOE Joint Genome Institute"/>
            <consortium name="Mycorrhizal Genomics Consortium"/>
            <person name="Kohler A."/>
            <person name="Kuo A."/>
            <person name="Nagy L.G."/>
            <person name="Floudas D."/>
            <person name="Copeland A."/>
            <person name="Barry K.W."/>
            <person name="Cichocki N."/>
            <person name="Veneault-Fourrey C."/>
            <person name="LaButti K."/>
            <person name="Lindquist E.A."/>
            <person name="Lipzen A."/>
            <person name="Lundell T."/>
            <person name="Morin E."/>
            <person name="Murat C."/>
            <person name="Riley R."/>
            <person name="Ohm R."/>
            <person name="Sun H."/>
            <person name="Tunlid A."/>
            <person name="Henrissat B."/>
            <person name="Grigoriev I.V."/>
            <person name="Hibbett D.S."/>
            <person name="Martin F."/>
        </authorList>
    </citation>
    <scope>NUCLEOTIDE SEQUENCE [LARGE SCALE GENOMIC DNA]</scope>
    <source>
        <strain evidence="1 2">Koide BX008</strain>
    </source>
</reference>